<feature type="transmembrane region" description="Helical" evidence="3">
    <location>
        <begin position="57"/>
        <end position="76"/>
    </location>
</feature>
<feature type="transmembrane region" description="Helical" evidence="3">
    <location>
        <begin position="88"/>
        <end position="104"/>
    </location>
</feature>
<protein>
    <recommendedName>
        <fullName evidence="4">Phospholipid/glycerol acyltransferase domain-containing protein</fullName>
    </recommendedName>
</protein>
<keyword evidence="2" id="KW-0012">Acyltransferase</keyword>
<dbReference type="GO" id="GO:0003841">
    <property type="term" value="F:1-acylglycerol-3-phosphate O-acyltransferase activity"/>
    <property type="evidence" value="ECO:0007669"/>
    <property type="project" value="TreeGrafter"/>
</dbReference>
<evidence type="ECO:0000259" key="4">
    <source>
        <dbReference type="SMART" id="SM00563"/>
    </source>
</evidence>
<feature type="domain" description="Phospholipid/glycerol acyltransferase" evidence="4">
    <location>
        <begin position="45"/>
        <end position="170"/>
    </location>
</feature>
<keyword evidence="1" id="KW-0808">Transferase</keyword>
<organism evidence="5 6">
    <name type="scientific">Candidatus Taylorbacteria bacterium RIFCSPHIGHO2_02_FULL_46_13</name>
    <dbReference type="NCBI Taxonomy" id="1802312"/>
    <lineage>
        <taxon>Bacteria</taxon>
        <taxon>Candidatus Tayloriibacteriota</taxon>
    </lineage>
</organism>
<accession>A0A1G2MR34</accession>
<dbReference type="GO" id="GO:0005886">
    <property type="term" value="C:plasma membrane"/>
    <property type="evidence" value="ECO:0007669"/>
    <property type="project" value="TreeGrafter"/>
</dbReference>
<evidence type="ECO:0000256" key="1">
    <source>
        <dbReference type="ARBA" id="ARBA00022679"/>
    </source>
</evidence>
<dbReference type="PANTHER" id="PTHR10434">
    <property type="entry name" value="1-ACYL-SN-GLYCEROL-3-PHOSPHATE ACYLTRANSFERASE"/>
    <property type="match status" value="1"/>
</dbReference>
<dbReference type="CDD" id="cd07989">
    <property type="entry name" value="LPLAT_AGPAT-like"/>
    <property type="match status" value="1"/>
</dbReference>
<dbReference type="STRING" id="1802312.A3C06_04740"/>
<dbReference type="InterPro" id="IPR002123">
    <property type="entry name" value="Plipid/glycerol_acylTrfase"/>
</dbReference>
<reference evidence="5 6" key="1">
    <citation type="journal article" date="2016" name="Nat. Commun.">
        <title>Thousands of microbial genomes shed light on interconnected biogeochemical processes in an aquifer system.</title>
        <authorList>
            <person name="Anantharaman K."/>
            <person name="Brown C.T."/>
            <person name="Hug L.A."/>
            <person name="Sharon I."/>
            <person name="Castelle C.J."/>
            <person name="Probst A.J."/>
            <person name="Thomas B.C."/>
            <person name="Singh A."/>
            <person name="Wilkins M.J."/>
            <person name="Karaoz U."/>
            <person name="Brodie E.L."/>
            <person name="Williams K.H."/>
            <person name="Hubbard S.S."/>
            <person name="Banfield J.F."/>
        </authorList>
    </citation>
    <scope>NUCLEOTIDE SEQUENCE [LARGE SCALE GENOMIC DNA]</scope>
</reference>
<evidence type="ECO:0000313" key="5">
    <source>
        <dbReference type="EMBL" id="OHA26318.1"/>
    </source>
</evidence>
<dbReference type="Proteomes" id="UP000177565">
    <property type="component" value="Unassembled WGS sequence"/>
</dbReference>
<sequence>MAPWYRILPNILQRGIWVPTRLTLRFFVHFRITGWQQVASLPRGVIFALNHSSELDAVILPASFPFLSILFPMFYLSRPRDFYKRSGWRQYFYGGTLFLMWGAYPAPVNQHNYEASLKHHVTILQRGNSLCVFPEGGVSPDGTLRKGRGGVSYLSWRSGKPVVPVAIKGSWGMSIGDFLLRRKSISINFGDPIFPRELFLHCQGEPVVNATQNDFNTATVFIMSKISELKERYP</sequence>
<dbReference type="SMART" id="SM00563">
    <property type="entry name" value="PlsC"/>
    <property type="match status" value="1"/>
</dbReference>
<gene>
    <name evidence="5" type="ORF">A3C06_04740</name>
</gene>
<evidence type="ECO:0000256" key="2">
    <source>
        <dbReference type="ARBA" id="ARBA00023315"/>
    </source>
</evidence>
<keyword evidence="3" id="KW-0812">Transmembrane</keyword>
<keyword evidence="3" id="KW-1133">Transmembrane helix</keyword>
<keyword evidence="3" id="KW-0472">Membrane</keyword>
<dbReference type="GO" id="GO:0006654">
    <property type="term" value="P:phosphatidic acid biosynthetic process"/>
    <property type="evidence" value="ECO:0007669"/>
    <property type="project" value="TreeGrafter"/>
</dbReference>
<comment type="caution">
    <text evidence="5">The sequence shown here is derived from an EMBL/GenBank/DDBJ whole genome shotgun (WGS) entry which is preliminary data.</text>
</comment>
<dbReference type="PANTHER" id="PTHR10434:SF11">
    <property type="entry name" value="1-ACYL-SN-GLYCEROL-3-PHOSPHATE ACYLTRANSFERASE"/>
    <property type="match status" value="1"/>
</dbReference>
<proteinExistence type="predicted"/>
<evidence type="ECO:0000313" key="6">
    <source>
        <dbReference type="Proteomes" id="UP000177565"/>
    </source>
</evidence>
<dbReference type="AlphaFoldDB" id="A0A1G2MR34"/>
<dbReference type="SUPFAM" id="SSF69593">
    <property type="entry name" value="Glycerol-3-phosphate (1)-acyltransferase"/>
    <property type="match status" value="1"/>
</dbReference>
<evidence type="ECO:0000256" key="3">
    <source>
        <dbReference type="SAM" id="Phobius"/>
    </source>
</evidence>
<dbReference type="EMBL" id="MHRQ01000022">
    <property type="protein sequence ID" value="OHA26318.1"/>
    <property type="molecule type" value="Genomic_DNA"/>
</dbReference>
<name>A0A1G2MR34_9BACT</name>
<dbReference type="Pfam" id="PF01553">
    <property type="entry name" value="Acyltransferase"/>
    <property type="match status" value="1"/>
</dbReference>